<reference evidence="2 3" key="1">
    <citation type="submission" date="2019-03" db="EMBL/GenBank/DDBJ databases">
        <title>Single cell metagenomics reveals metabolic interactions within the superorganism composed of flagellate Streblomastix strix and complex community of Bacteroidetes bacteria on its surface.</title>
        <authorList>
            <person name="Treitli S.C."/>
            <person name="Kolisko M."/>
            <person name="Husnik F."/>
            <person name="Keeling P."/>
            <person name="Hampl V."/>
        </authorList>
    </citation>
    <scope>NUCLEOTIDE SEQUENCE [LARGE SCALE GENOMIC DNA]</scope>
    <source>
        <strain evidence="2">ST1C</strain>
    </source>
</reference>
<protein>
    <submittedName>
        <fullName evidence="2">Putative Transposon Ty3-G Gag-Pol polyprotein</fullName>
    </submittedName>
</protein>
<organism evidence="2 3">
    <name type="scientific">Streblomastix strix</name>
    <dbReference type="NCBI Taxonomy" id="222440"/>
    <lineage>
        <taxon>Eukaryota</taxon>
        <taxon>Metamonada</taxon>
        <taxon>Preaxostyla</taxon>
        <taxon>Oxymonadida</taxon>
        <taxon>Streblomastigidae</taxon>
        <taxon>Streblomastix</taxon>
    </lineage>
</organism>
<dbReference type="EMBL" id="SNRW01035404">
    <property type="protein sequence ID" value="KAA6354968.1"/>
    <property type="molecule type" value="Genomic_DNA"/>
</dbReference>
<dbReference type="Pfam" id="PF00078">
    <property type="entry name" value="RVT_1"/>
    <property type="match status" value="1"/>
</dbReference>
<gene>
    <name evidence="2" type="ORF">EZS28_049506</name>
</gene>
<dbReference type="InterPro" id="IPR000477">
    <property type="entry name" value="RT_dom"/>
</dbReference>
<dbReference type="AlphaFoldDB" id="A0A5J4T9Q0"/>
<dbReference type="PANTHER" id="PTHR33050:SF7">
    <property type="entry name" value="RIBONUCLEASE H"/>
    <property type="match status" value="1"/>
</dbReference>
<evidence type="ECO:0000259" key="1">
    <source>
        <dbReference type="PROSITE" id="PS50878"/>
    </source>
</evidence>
<dbReference type="Gene3D" id="3.10.10.10">
    <property type="entry name" value="HIV Type 1 Reverse Transcriptase, subunit A, domain 1"/>
    <property type="match status" value="1"/>
</dbReference>
<dbReference type="InterPro" id="IPR052055">
    <property type="entry name" value="Hepadnavirus_pol/RT"/>
</dbReference>
<evidence type="ECO:0000313" key="2">
    <source>
        <dbReference type="EMBL" id="KAA6354968.1"/>
    </source>
</evidence>
<name>A0A5J4T9Q0_9EUKA</name>
<accession>A0A5J4T9Q0</accession>
<dbReference type="Proteomes" id="UP000324800">
    <property type="component" value="Unassembled WGS sequence"/>
</dbReference>
<dbReference type="OrthoDB" id="7462124at2759"/>
<dbReference type="InterPro" id="IPR043128">
    <property type="entry name" value="Rev_trsase/Diguanyl_cyclase"/>
</dbReference>
<feature type="domain" description="Reverse transcriptase" evidence="1">
    <location>
        <begin position="8"/>
        <end position="192"/>
    </location>
</feature>
<proteinExistence type="predicted"/>
<dbReference type="PROSITE" id="PS50878">
    <property type="entry name" value="RT_POL"/>
    <property type="match status" value="1"/>
</dbReference>
<dbReference type="InterPro" id="IPR043502">
    <property type="entry name" value="DNA/RNA_pol_sf"/>
</dbReference>
<sequence length="263" mass="31182">MLEEELKENIVVPIKKEQIKWYNPTFMIKKTNGKWRKILDVKALNKQIADFHFKMHDSIEVKQTIRPGNWGTSLDLTSAFHHLIVQAESQPYLAFEFQNNQYTYRAMPFGTKHSPIHFATAMEPIMQQIRMKTEIRIINYVDDILLLLQNKEYLKNMTQRVIDTLKYFGFTMNMEKSETEPIQTVIFLGWEWNLANTTVKTKPKKRLRLLHDLYNMRKWIKTEIEITVKQTAKLIGKLYYLGLQFQETSLFLNSMDLQQAQAA</sequence>
<evidence type="ECO:0000313" key="3">
    <source>
        <dbReference type="Proteomes" id="UP000324800"/>
    </source>
</evidence>
<dbReference type="Gene3D" id="3.30.70.270">
    <property type="match status" value="1"/>
</dbReference>
<comment type="caution">
    <text evidence="2">The sequence shown here is derived from an EMBL/GenBank/DDBJ whole genome shotgun (WGS) entry which is preliminary data.</text>
</comment>
<dbReference type="SUPFAM" id="SSF56672">
    <property type="entry name" value="DNA/RNA polymerases"/>
    <property type="match status" value="1"/>
</dbReference>
<dbReference type="PANTHER" id="PTHR33050">
    <property type="entry name" value="REVERSE TRANSCRIPTASE DOMAIN-CONTAINING PROTEIN"/>
    <property type="match status" value="1"/>
</dbReference>